<dbReference type="Pfam" id="PF12680">
    <property type="entry name" value="SnoaL_2"/>
    <property type="match status" value="1"/>
</dbReference>
<dbReference type="Gene3D" id="3.10.450.50">
    <property type="match status" value="1"/>
</dbReference>
<reference evidence="3 4" key="1">
    <citation type="submission" date="2024-09" db="EMBL/GenBank/DDBJ databases">
        <authorList>
            <person name="Sun Q."/>
            <person name="Mori K."/>
        </authorList>
    </citation>
    <scope>NUCLEOTIDE SEQUENCE [LARGE SCALE GENOMIC DNA]</scope>
    <source>
        <strain evidence="3 4">CGMCC 1.15906</strain>
    </source>
</reference>
<feature type="signal peptide" evidence="1">
    <location>
        <begin position="1"/>
        <end position="29"/>
    </location>
</feature>
<dbReference type="Proteomes" id="UP001589890">
    <property type="component" value="Unassembled WGS sequence"/>
</dbReference>
<sequence length="171" mass="18801">MSDISRATLLRGAALTTAAALAVPGTAYAKRGEHPNVKLIRGYYEAYAANDLNAMRTRYFAPDIRWTIPGHHPLAGTKHGADEVLAFFAQLAKAGFRADPIFLAADGDWVVDLHRGWSTRPEGLDITWALAFRIKAGRIAEAVNYPSDQHAADAYFWRNYPLAPLPTRLAP</sequence>
<evidence type="ECO:0000256" key="1">
    <source>
        <dbReference type="SAM" id="SignalP"/>
    </source>
</evidence>
<name>A0ABV6QP61_9ACTN</name>
<proteinExistence type="predicted"/>
<comment type="caution">
    <text evidence="3">The sequence shown here is derived from an EMBL/GenBank/DDBJ whole genome shotgun (WGS) entry which is preliminary data.</text>
</comment>
<feature type="domain" description="SnoaL-like" evidence="2">
    <location>
        <begin position="40"/>
        <end position="141"/>
    </location>
</feature>
<accession>A0ABV6QP61</accession>
<dbReference type="InterPro" id="IPR006311">
    <property type="entry name" value="TAT_signal"/>
</dbReference>
<evidence type="ECO:0000313" key="3">
    <source>
        <dbReference type="EMBL" id="MFC0626429.1"/>
    </source>
</evidence>
<keyword evidence="4" id="KW-1185">Reference proteome</keyword>
<dbReference type="PROSITE" id="PS51318">
    <property type="entry name" value="TAT"/>
    <property type="match status" value="1"/>
</dbReference>
<evidence type="ECO:0000313" key="4">
    <source>
        <dbReference type="Proteomes" id="UP001589890"/>
    </source>
</evidence>
<dbReference type="InterPro" id="IPR032710">
    <property type="entry name" value="NTF2-like_dom_sf"/>
</dbReference>
<feature type="chain" id="PRO_5046988116" evidence="1">
    <location>
        <begin position="30"/>
        <end position="171"/>
    </location>
</feature>
<dbReference type="SUPFAM" id="SSF54427">
    <property type="entry name" value="NTF2-like"/>
    <property type="match status" value="1"/>
</dbReference>
<protein>
    <submittedName>
        <fullName evidence="3">Nuclear transport factor 2 family protein</fullName>
    </submittedName>
</protein>
<organism evidence="3 4">
    <name type="scientific">Kribbella deserti</name>
    <dbReference type="NCBI Taxonomy" id="1926257"/>
    <lineage>
        <taxon>Bacteria</taxon>
        <taxon>Bacillati</taxon>
        <taxon>Actinomycetota</taxon>
        <taxon>Actinomycetes</taxon>
        <taxon>Propionibacteriales</taxon>
        <taxon>Kribbellaceae</taxon>
        <taxon>Kribbella</taxon>
    </lineage>
</organism>
<gene>
    <name evidence="3" type="ORF">ACFFGN_20285</name>
</gene>
<dbReference type="EMBL" id="JBHLTC010000026">
    <property type="protein sequence ID" value="MFC0626429.1"/>
    <property type="molecule type" value="Genomic_DNA"/>
</dbReference>
<dbReference type="RefSeq" id="WP_380049924.1">
    <property type="nucleotide sequence ID" value="NZ_JBHLTC010000026.1"/>
</dbReference>
<keyword evidence="1" id="KW-0732">Signal</keyword>
<evidence type="ECO:0000259" key="2">
    <source>
        <dbReference type="Pfam" id="PF12680"/>
    </source>
</evidence>
<dbReference type="InterPro" id="IPR037401">
    <property type="entry name" value="SnoaL-like"/>
</dbReference>